<dbReference type="EMBL" id="JARAKH010000039">
    <property type="protein sequence ID" value="KAK8381990.1"/>
    <property type="molecule type" value="Genomic_DNA"/>
</dbReference>
<organism evidence="2 3">
    <name type="scientific">Scylla paramamosain</name>
    <name type="common">Mud crab</name>
    <dbReference type="NCBI Taxonomy" id="85552"/>
    <lineage>
        <taxon>Eukaryota</taxon>
        <taxon>Metazoa</taxon>
        <taxon>Ecdysozoa</taxon>
        <taxon>Arthropoda</taxon>
        <taxon>Crustacea</taxon>
        <taxon>Multicrustacea</taxon>
        <taxon>Malacostraca</taxon>
        <taxon>Eumalacostraca</taxon>
        <taxon>Eucarida</taxon>
        <taxon>Decapoda</taxon>
        <taxon>Pleocyemata</taxon>
        <taxon>Brachyura</taxon>
        <taxon>Eubrachyura</taxon>
        <taxon>Portunoidea</taxon>
        <taxon>Portunidae</taxon>
        <taxon>Portuninae</taxon>
        <taxon>Scylla</taxon>
    </lineage>
</organism>
<accession>A0AAW0T4V5</accession>
<reference evidence="2 3" key="1">
    <citation type="submission" date="2023-03" db="EMBL/GenBank/DDBJ databases">
        <title>High-quality genome of Scylla paramamosain provides insights in environmental adaptation.</title>
        <authorList>
            <person name="Zhang L."/>
        </authorList>
    </citation>
    <scope>NUCLEOTIDE SEQUENCE [LARGE SCALE GENOMIC DNA]</scope>
    <source>
        <strain evidence="2">LZ_2023a</strain>
        <tissue evidence="2">Muscle</tissue>
    </source>
</reference>
<protein>
    <submittedName>
        <fullName evidence="2">Uncharacterized protein</fullName>
    </submittedName>
</protein>
<feature type="region of interest" description="Disordered" evidence="1">
    <location>
        <begin position="134"/>
        <end position="168"/>
    </location>
</feature>
<name>A0AAW0T4V5_SCYPA</name>
<evidence type="ECO:0000313" key="3">
    <source>
        <dbReference type="Proteomes" id="UP001487740"/>
    </source>
</evidence>
<feature type="region of interest" description="Disordered" evidence="1">
    <location>
        <begin position="81"/>
        <end position="116"/>
    </location>
</feature>
<evidence type="ECO:0000256" key="1">
    <source>
        <dbReference type="SAM" id="MobiDB-lite"/>
    </source>
</evidence>
<proteinExistence type="predicted"/>
<keyword evidence="3" id="KW-1185">Reference proteome</keyword>
<dbReference type="Proteomes" id="UP001487740">
    <property type="component" value="Unassembled WGS sequence"/>
</dbReference>
<feature type="compositionally biased region" description="Polar residues" evidence="1">
    <location>
        <begin position="134"/>
        <end position="157"/>
    </location>
</feature>
<feature type="region of interest" description="Disordered" evidence="1">
    <location>
        <begin position="256"/>
        <end position="277"/>
    </location>
</feature>
<dbReference type="AlphaFoldDB" id="A0AAW0T4V5"/>
<gene>
    <name evidence="2" type="ORF">O3P69_015174</name>
</gene>
<sequence length="277" mass="29976">MEEEEEEEEEERLCMVQSVEETSGDREVSFYTVDDVLGGGGVEGNDSAVCRVLMAPTQHRLFFSSSSPSLVFASLPSPPRLPWEGGGEGGGPLSPPSPPHVVNETFTPSSPLHPSLHHRLPPLPTLYFTPTSPHVSPTPYSSLPPSHTNHICAGTTTDPPPPLDSHAHRQCRVRQPGRGESWVVIKGRHTPLLPPPPLHQPRLPTADTPHCQPSCARLCPFHSFCHHPLTPVRASAAHCNTPSRLSLPLPLIPTYPRVPTPPATPIKSRPSSLLTPA</sequence>
<comment type="caution">
    <text evidence="2">The sequence shown here is derived from an EMBL/GenBank/DDBJ whole genome shotgun (WGS) entry which is preliminary data.</text>
</comment>
<evidence type="ECO:0000313" key="2">
    <source>
        <dbReference type="EMBL" id="KAK8381990.1"/>
    </source>
</evidence>